<accession>A0A1Q9DI15</accession>
<dbReference type="InterPro" id="IPR035979">
    <property type="entry name" value="RBD_domain_sf"/>
</dbReference>
<dbReference type="InterPro" id="IPR007201">
    <property type="entry name" value="Mei2-like_Rrm_C"/>
</dbReference>
<feature type="region of interest" description="Disordered" evidence="1">
    <location>
        <begin position="1"/>
        <end position="49"/>
    </location>
</feature>
<sequence length="281" mass="31347">MSARFSAKPSLEEDEIDSTSASECGEPPLVEDSSRTSTPNGGPLLEEEISEVGKVVVRGTFLHVEEGSLRGRFRSLRRFKTDSVAAGVFDELDAYEPGKLSSQADEANDPPADAEVAEASMPADSTATRPPWRRGGTDGKTTVMLRNIPNNYSRDMVLELLDDHGFAGSYNFVYLPFDFNRDANLGYVFVNLETSDAVDALWKTFDGFSDWSLPTVKVCQVCWSGPHQGLQAHVERYRNSPVMHKQVPDQYKPVVFKHGVRKPFPRPTKKIRAPQMFMGYY</sequence>
<dbReference type="Pfam" id="PF04059">
    <property type="entry name" value="RRM_2"/>
    <property type="match status" value="1"/>
</dbReference>
<protein>
    <submittedName>
        <fullName evidence="2">Protein terminal ear1-like</fullName>
    </submittedName>
</protein>
<feature type="compositionally biased region" description="Low complexity" evidence="1">
    <location>
        <begin position="109"/>
        <end position="119"/>
    </location>
</feature>
<feature type="region of interest" description="Disordered" evidence="1">
    <location>
        <begin position="100"/>
        <end position="140"/>
    </location>
</feature>
<gene>
    <name evidence="2" type="primary">PLA2</name>
    <name evidence="2" type="ORF">AK812_SmicGene23095</name>
</gene>
<dbReference type="OMA" id="DFNRDAN"/>
<evidence type="ECO:0000313" key="3">
    <source>
        <dbReference type="Proteomes" id="UP000186817"/>
    </source>
</evidence>
<dbReference type="SUPFAM" id="SSF54928">
    <property type="entry name" value="RNA-binding domain, RBD"/>
    <property type="match status" value="1"/>
</dbReference>
<dbReference type="OrthoDB" id="417481at2759"/>
<proteinExistence type="predicted"/>
<reference evidence="2 3" key="1">
    <citation type="submission" date="2016-02" db="EMBL/GenBank/DDBJ databases">
        <title>Genome analysis of coral dinoflagellate symbionts highlights evolutionary adaptations to a symbiotic lifestyle.</title>
        <authorList>
            <person name="Aranda M."/>
            <person name="Li Y."/>
            <person name="Liew Y.J."/>
            <person name="Baumgarten S."/>
            <person name="Simakov O."/>
            <person name="Wilson M."/>
            <person name="Piel J."/>
            <person name="Ashoor H."/>
            <person name="Bougouffa S."/>
            <person name="Bajic V.B."/>
            <person name="Ryu T."/>
            <person name="Ravasi T."/>
            <person name="Bayer T."/>
            <person name="Micklem G."/>
            <person name="Kim H."/>
            <person name="Bhak J."/>
            <person name="Lajeunesse T.C."/>
            <person name="Voolstra C.R."/>
        </authorList>
    </citation>
    <scope>NUCLEOTIDE SEQUENCE [LARGE SCALE GENOMIC DNA]</scope>
    <source>
        <strain evidence="2 3">CCMP2467</strain>
    </source>
</reference>
<dbReference type="EMBL" id="LSRX01000526">
    <property type="protein sequence ID" value="OLP94829.1"/>
    <property type="molecule type" value="Genomic_DNA"/>
</dbReference>
<dbReference type="CDD" id="cd12277">
    <property type="entry name" value="RRM3_MEI2_EAR1_like"/>
    <property type="match status" value="1"/>
</dbReference>
<dbReference type="Proteomes" id="UP000186817">
    <property type="component" value="Unassembled WGS sequence"/>
</dbReference>
<comment type="caution">
    <text evidence="2">The sequence shown here is derived from an EMBL/GenBank/DDBJ whole genome shotgun (WGS) entry which is preliminary data.</text>
</comment>
<evidence type="ECO:0000313" key="2">
    <source>
        <dbReference type="EMBL" id="OLP94829.1"/>
    </source>
</evidence>
<organism evidence="2 3">
    <name type="scientific">Symbiodinium microadriaticum</name>
    <name type="common">Dinoflagellate</name>
    <name type="synonym">Zooxanthella microadriatica</name>
    <dbReference type="NCBI Taxonomy" id="2951"/>
    <lineage>
        <taxon>Eukaryota</taxon>
        <taxon>Sar</taxon>
        <taxon>Alveolata</taxon>
        <taxon>Dinophyceae</taxon>
        <taxon>Suessiales</taxon>
        <taxon>Symbiodiniaceae</taxon>
        <taxon>Symbiodinium</taxon>
    </lineage>
</organism>
<dbReference type="GO" id="GO:0003676">
    <property type="term" value="F:nucleic acid binding"/>
    <property type="evidence" value="ECO:0007669"/>
    <property type="project" value="InterPro"/>
</dbReference>
<dbReference type="AlphaFoldDB" id="A0A1Q9DI15"/>
<keyword evidence="3" id="KW-1185">Reference proteome</keyword>
<evidence type="ECO:0000256" key="1">
    <source>
        <dbReference type="SAM" id="MobiDB-lite"/>
    </source>
</evidence>
<name>A0A1Q9DI15_SYMMI</name>